<dbReference type="Proteomes" id="UP000717328">
    <property type="component" value="Unassembled WGS sequence"/>
</dbReference>
<gene>
    <name evidence="1" type="ORF">H0H81_007279</name>
</gene>
<name>A0A9P7K581_9AGAR</name>
<accession>A0A9P7K581</accession>
<organism evidence="1 2">
    <name type="scientific">Sphagnurus paluster</name>
    <dbReference type="NCBI Taxonomy" id="117069"/>
    <lineage>
        <taxon>Eukaryota</taxon>
        <taxon>Fungi</taxon>
        <taxon>Dikarya</taxon>
        <taxon>Basidiomycota</taxon>
        <taxon>Agaricomycotina</taxon>
        <taxon>Agaricomycetes</taxon>
        <taxon>Agaricomycetidae</taxon>
        <taxon>Agaricales</taxon>
        <taxon>Tricholomatineae</taxon>
        <taxon>Lyophyllaceae</taxon>
        <taxon>Sphagnurus</taxon>
    </lineage>
</organism>
<dbReference type="Gene3D" id="2.60.40.640">
    <property type="match status" value="1"/>
</dbReference>
<sequence>MDVSPPSYRRFSSVRPGLVPENVDELPPYTRRTAALPNEPAIRRGPTEHIFFLTEKNKNLATLRLYSSAKSSKSLPTFFEKENINGILEIDAEKGDSIQSITAVVTGRIITGANAGDTVTFLNHSLPIWSKSRDVPRIPSPSEGASKAKLLGRCEWPLSIPLPRTVVAPNGTGSKETYHLPETFLERHTNASVQYDFTIHISRGLTRSDSRIKTAFGYIPNTRPAPPSELRQLAYHHGSPLLGPHSDPSGWKSLGPATARGVMYRQQPVKVECLLSLAKPLSYTRGSIIPCFMALRSSDENTLGLFSTPSAISVKLLRRVRFLNPDNLWDESVQEVGSASWWPSAGVQSHPNACHMEGEIKLAKDLRPSTAIGHFSVSYHVSLQQFDVPHYQAQEKRPLVSEPVEIATTHAKAPRPKAYAPPEYTSTVRPTEHIYAVPYSSGLTPFPT</sequence>
<evidence type="ECO:0000313" key="1">
    <source>
        <dbReference type="EMBL" id="KAG5636660.1"/>
    </source>
</evidence>
<dbReference type="EMBL" id="JABCKI010005907">
    <property type="protein sequence ID" value="KAG5636660.1"/>
    <property type="molecule type" value="Genomic_DNA"/>
</dbReference>
<keyword evidence="2" id="KW-1185">Reference proteome</keyword>
<dbReference type="OrthoDB" id="3162660at2759"/>
<protein>
    <recommendedName>
        <fullName evidence="3">Arrestin-like N-terminal domain-containing protein</fullName>
    </recommendedName>
</protein>
<reference evidence="1" key="2">
    <citation type="submission" date="2021-10" db="EMBL/GenBank/DDBJ databases">
        <title>Phylogenomics reveals ancestral predisposition of the termite-cultivated fungus Termitomyces towards a domesticated lifestyle.</title>
        <authorList>
            <person name="Auxier B."/>
            <person name="Grum-Grzhimaylo A."/>
            <person name="Cardenas M.E."/>
            <person name="Lodge J.D."/>
            <person name="Laessoe T."/>
            <person name="Pedersen O."/>
            <person name="Smith M.E."/>
            <person name="Kuyper T.W."/>
            <person name="Franco-Molano E.A."/>
            <person name="Baroni T.J."/>
            <person name="Aanen D.K."/>
        </authorList>
    </citation>
    <scope>NUCLEOTIDE SEQUENCE</scope>
    <source>
        <strain evidence="1">D49</strain>
    </source>
</reference>
<evidence type="ECO:0008006" key="3">
    <source>
        <dbReference type="Google" id="ProtNLM"/>
    </source>
</evidence>
<dbReference type="InterPro" id="IPR014752">
    <property type="entry name" value="Arrestin-like_C"/>
</dbReference>
<proteinExistence type="predicted"/>
<reference evidence="1" key="1">
    <citation type="submission" date="2021-02" db="EMBL/GenBank/DDBJ databases">
        <authorList>
            <person name="Nieuwenhuis M."/>
            <person name="Van De Peppel L.J.J."/>
        </authorList>
    </citation>
    <scope>NUCLEOTIDE SEQUENCE</scope>
    <source>
        <strain evidence="1">D49</strain>
    </source>
</reference>
<comment type="caution">
    <text evidence="1">The sequence shown here is derived from an EMBL/GenBank/DDBJ whole genome shotgun (WGS) entry which is preliminary data.</text>
</comment>
<evidence type="ECO:0000313" key="2">
    <source>
        <dbReference type="Proteomes" id="UP000717328"/>
    </source>
</evidence>
<dbReference type="AlphaFoldDB" id="A0A9P7K581"/>